<dbReference type="Gene3D" id="3.30.300.30">
    <property type="match status" value="1"/>
</dbReference>
<evidence type="ECO:0000256" key="8">
    <source>
        <dbReference type="ARBA" id="ARBA00066629"/>
    </source>
</evidence>
<dbReference type="EMBL" id="JACPSX010000017">
    <property type="protein sequence ID" value="MBI3013660.1"/>
    <property type="molecule type" value="Genomic_DNA"/>
</dbReference>
<comment type="subunit">
    <text evidence="1">Monomer.</text>
</comment>
<evidence type="ECO:0000256" key="6">
    <source>
        <dbReference type="ARBA" id="ARBA00060591"/>
    </source>
</evidence>
<dbReference type="Proteomes" id="UP000741360">
    <property type="component" value="Unassembled WGS sequence"/>
</dbReference>
<dbReference type="InterPro" id="IPR045851">
    <property type="entry name" value="AMP-bd_C_sf"/>
</dbReference>
<comment type="caution">
    <text evidence="14">The sequence shown here is derived from an EMBL/GenBank/DDBJ whole genome shotgun (WGS) entry which is preliminary data.</text>
</comment>
<dbReference type="PANTHER" id="PTHR43439:SF2">
    <property type="entry name" value="ENZYME, PUTATIVE (JCVI)-RELATED"/>
    <property type="match status" value="1"/>
</dbReference>
<dbReference type="Pfam" id="PF00501">
    <property type="entry name" value="AMP-binding"/>
    <property type="match status" value="1"/>
</dbReference>
<dbReference type="Pfam" id="PF14535">
    <property type="entry name" value="AMP-binding_C_2"/>
    <property type="match status" value="1"/>
</dbReference>
<feature type="domain" description="Thiamine pyrophosphate enzyme TPP-binding" evidence="12">
    <location>
        <begin position="69"/>
        <end position="207"/>
    </location>
</feature>
<dbReference type="CDD" id="cd05913">
    <property type="entry name" value="PaaK"/>
    <property type="match status" value="1"/>
</dbReference>
<evidence type="ECO:0000313" key="14">
    <source>
        <dbReference type="EMBL" id="MBI3013660.1"/>
    </source>
</evidence>
<dbReference type="SUPFAM" id="SSF56801">
    <property type="entry name" value="Acetyl-CoA synthetase-like"/>
    <property type="match status" value="1"/>
</dbReference>
<dbReference type="GO" id="GO:0030976">
    <property type="term" value="F:thiamine pyrophosphate binding"/>
    <property type="evidence" value="ECO:0007669"/>
    <property type="project" value="InterPro"/>
</dbReference>
<evidence type="ECO:0000256" key="3">
    <source>
        <dbReference type="ARBA" id="ARBA00022553"/>
    </source>
</evidence>
<evidence type="ECO:0000256" key="10">
    <source>
        <dbReference type="ARBA" id="ARBA00075111"/>
    </source>
</evidence>
<dbReference type="InterPro" id="IPR042099">
    <property type="entry name" value="ANL_N_sf"/>
</dbReference>
<evidence type="ECO:0000259" key="13">
    <source>
        <dbReference type="Pfam" id="PF14535"/>
    </source>
</evidence>
<gene>
    <name evidence="14" type="ORF">HYY65_01040</name>
</gene>
<dbReference type="Gene3D" id="3.40.50.970">
    <property type="match status" value="2"/>
</dbReference>
<dbReference type="Gene3D" id="3.40.50.12780">
    <property type="entry name" value="N-terminal domain of ligase-like"/>
    <property type="match status" value="1"/>
</dbReference>
<keyword evidence="3" id="KW-0597">Phosphoprotein</keyword>
<evidence type="ECO:0000259" key="12">
    <source>
        <dbReference type="Pfam" id="PF02775"/>
    </source>
</evidence>
<dbReference type="PANTHER" id="PTHR43439">
    <property type="entry name" value="PHENYLACETATE-COENZYME A LIGASE"/>
    <property type="match status" value="1"/>
</dbReference>
<dbReference type="CDD" id="cd03376">
    <property type="entry name" value="TPP_PFOR_porB_like"/>
    <property type="match status" value="1"/>
</dbReference>
<accession>A0A932LZF4</accession>
<dbReference type="AlphaFoldDB" id="A0A932LZF4"/>
<dbReference type="SUPFAM" id="SSF52518">
    <property type="entry name" value="Thiamin diphosphate-binding fold (THDP-binding)"/>
    <property type="match status" value="1"/>
</dbReference>
<evidence type="ECO:0000256" key="7">
    <source>
        <dbReference type="ARBA" id="ARBA00061566"/>
    </source>
</evidence>
<evidence type="ECO:0000256" key="1">
    <source>
        <dbReference type="ARBA" id="ARBA00011245"/>
    </source>
</evidence>
<evidence type="ECO:0000256" key="4">
    <source>
        <dbReference type="ARBA" id="ARBA00022598"/>
    </source>
</evidence>
<proteinExistence type="inferred from homology"/>
<dbReference type="EC" id="6.2.1.30" evidence="8"/>
<protein>
    <recommendedName>
        <fullName evidence="9">Phenylacetate-coenzyme A ligase</fullName>
        <ecNumber evidence="8">6.2.1.30</ecNumber>
    </recommendedName>
    <alternativeName>
        <fullName evidence="10">Phenylacetyl-CoA ligase</fullName>
    </alternativeName>
</protein>
<dbReference type="InterPro" id="IPR011880">
    <property type="entry name" value="PA_CoA_ligase"/>
</dbReference>
<evidence type="ECO:0000259" key="11">
    <source>
        <dbReference type="Pfam" id="PF00501"/>
    </source>
</evidence>
<keyword evidence="2" id="KW-0596">Phosphopantetheine</keyword>
<evidence type="ECO:0000256" key="9">
    <source>
        <dbReference type="ARBA" id="ARBA00068695"/>
    </source>
</evidence>
<dbReference type="GO" id="GO:0000166">
    <property type="term" value="F:nucleotide binding"/>
    <property type="evidence" value="ECO:0007669"/>
    <property type="project" value="UniProtKB-KW"/>
</dbReference>
<dbReference type="FunFam" id="3.40.50.12780:FF:000016">
    <property type="entry name" value="Phenylacetate-coenzyme A ligase"/>
    <property type="match status" value="1"/>
</dbReference>
<sequence>MIGAQPPLSLPAPELMGAGNLACAGCGANLAMRLALKALGEKTIVLIPASCWAVFDGPYPFSSLRVPLLHVAFEAAASTAAGVRAGLAARGDDQTLVMAWAGDGGTFDIGLQALSAAAERNDDFLFVCYDNEAYMNTGIQRSSATPQQAWTTTTPLPTPKSQPKKNIMAIMAAHRIPYGATACVAYPEDLVEKFRTAREIRGFRFIHLLAPCPPGWKCDPSLTVTLGRLAVRSCYFPLYEVRAGKNYRITIQENQTPLQDYVAPQGRFQHLTSADIETLEREVQEEWQRLQSCASSQTPPSSIQFVPIRRKKTMYWEKEMECMPREELRTVQLRRLRDTVQRVSEKVPFYQAILKERGVQADDIRSLEDIKGLPFTLKDDFRKTYPFGLFAVPLKEIGRIHASSGTTGKPILGGYTRKDLDLWSDLMARTLTAGSVTHEDVVQNGYGYGLFTGGLGFHMGAERIGAVVIPMSASATDRQILFMQDLGPTVLTCTPSFALYLAETMEGMGIDPRKLKLRVGFFGAEPWTAEARRQIEEKLGLRAHDIYGLTEIIGPGVSVECEAQNGLHLNEDHFYPELINPDTLEPVGPGEPGELVLTTLTKEALSVLRYRTRDITTLNWSPCECGRTLVRMGKVLGRSDDMLIYRGANLYPSQVEGLLFAFAELEPIYLIVLSREKQRDELEIRVEAKPEIYRGGPTALMELAQRIQNKFRDFINLSPRISVVERGSIERSIGKAKRVMDLRAQ</sequence>
<name>A0A932LZF4_UNCTE</name>
<dbReference type="InterPro" id="IPR011766">
    <property type="entry name" value="TPP_enzyme_TPP-bd"/>
</dbReference>
<evidence type="ECO:0000256" key="5">
    <source>
        <dbReference type="ARBA" id="ARBA00022741"/>
    </source>
</evidence>
<feature type="domain" description="AMP-dependent ligase C-terminal" evidence="13">
    <location>
        <begin position="647"/>
        <end position="743"/>
    </location>
</feature>
<keyword evidence="4" id="KW-0436">Ligase</keyword>
<organism evidence="14 15">
    <name type="scientific">Tectimicrobiota bacterium</name>
    <dbReference type="NCBI Taxonomy" id="2528274"/>
    <lineage>
        <taxon>Bacteria</taxon>
        <taxon>Pseudomonadati</taxon>
        <taxon>Nitrospinota/Tectimicrobiota group</taxon>
        <taxon>Candidatus Tectimicrobiota</taxon>
    </lineage>
</organism>
<dbReference type="GO" id="GO:0047475">
    <property type="term" value="F:phenylacetate-CoA ligase activity"/>
    <property type="evidence" value="ECO:0007669"/>
    <property type="project" value="UniProtKB-EC"/>
</dbReference>
<comment type="pathway">
    <text evidence="6">Aromatic compound metabolism; phenylacetate degradation.</text>
</comment>
<evidence type="ECO:0000256" key="2">
    <source>
        <dbReference type="ARBA" id="ARBA00022450"/>
    </source>
</evidence>
<dbReference type="GO" id="GO:0010124">
    <property type="term" value="P:phenylacetate catabolic process"/>
    <property type="evidence" value="ECO:0007669"/>
    <property type="project" value="InterPro"/>
</dbReference>
<dbReference type="InterPro" id="IPR028154">
    <property type="entry name" value="AMP-dep_Lig_C"/>
</dbReference>
<comment type="similarity">
    <text evidence="7">Belongs to the phenylacetyl-CoA ligase family.</text>
</comment>
<dbReference type="Pfam" id="PF02775">
    <property type="entry name" value="TPP_enzyme_C"/>
    <property type="match status" value="1"/>
</dbReference>
<feature type="domain" description="AMP-dependent synthetase/ligase" evidence="11">
    <location>
        <begin position="403"/>
        <end position="597"/>
    </location>
</feature>
<evidence type="ECO:0000313" key="15">
    <source>
        <dbReference type="Proteomes" id="UP000741360"/>
    </source>
</evidence>
<dbReference type="InterPro" id="IPR000873">
    <property type="entry name" value="AMP-dep_synth/lig_dom"/>
</dbReference>
<reference evidence="14" key="1">
    <citation type="submission" date="2020-07" db="EMBL/GenBank/DDBJ databases">
        <title>Huge and variable diversity of episymbiotic CPR bacteria and DPANN archaea in groundwater ecosystems.</title>
        <authorList>
            <person name="He C.Y."/>
            <person name="Keren R."/>
            <person name="Whittaker M."/>
            <person name="Farag I.F."/>
            <person name="Doudna J."/>
            <person name="Cate J.H.D."/>
            <person name="Banfield J.F."/>
        </authorList>
    </citation>
    <scope>NUCLEOTIDE SEQUENCE</scope>
    <source>
        <strain evidence="14">NC_groundwater_717_Ag_S-0.2um_59_8</strain>
    </source>
</reference>
<dbReference type="InterPro" id="IPR029061">
    <property type="entry name" value="THDP-binding"/>
</dbReference>
<dbReference type="InterPro" id="IPR051414">
    <property type="entry name" value="Adenylate-forming_Reductase"/>
</dbReference>
<keyword evidence="5" id="KW-0547">Nucleotide-binding</keyword>